<evidence type="ECO:0000313" key="2">
    <source>
        <dbReference type="EMBL" id="KAH8985413.1"/>
    </source>
</evidence>
<keyword evidence="1" id="KW-0472">Membrane</keyword>
<dbReference type="EMBL" id="JAKELL010000064">
    <property type="protein sequence ID" value="KAH8985413.1"/>
    <property type="molecule type" value="Genomic_DNA"/>
</dbReference>
<keyword evidence="3" id="KW-1185">Reference proteome</keyword>
<accession>A0AAD4QAS1</accession>
<keyword evidence="1" id="KW-0812">Transmembrane</keyword>
<comment type="caution">
    <text evidence="2">The sequence shown here is derived from an EMBL/GenBank/DDBJ whole genome shotgun (WGS) entry which is preliminary data.</text>
</comment>
<dbReference type="AlphaFoldDB" id="A0AAD4QAS1"/>
<keyword evidence="1" id="KW-1133">Transmembrane helix</keyword>
<protein>
    <submittedName>
        <fullName evidence="2">Uncharacterized protein</fullName>
    </submittedName>
</protein>
<proteinExistence type="predicted"/>
<name>A0AAD4QAS1_9AGAM</name>
<evidence type="ECO:0000256" key="1">
    <source>
        <dbReference type="SAM" id="Phobius"/>
    </source>
</evidence>
<gene>
    <name evidence="2" type="ORF">EDB92DRAFT_1371441</name>
</gene>
<evidence type="ECO:0000313" key="3">
    <source>
        <dbReference type="Proteomes" id="UP001201163"/>
    </source>
</evidence>
<organism evidence="2 3">
    <name type="scientific">Lactarius akahatsu</name>
    <dbReference type="NCBI Taxonomy" id="416441"/>
    <lineage>
        <taxon>Eukaryota</taxon>
        <taxon>Fungi</taxon>
        <taxon>Dikarya</taxon>
        <taxon>Basidiomycota</taxon>
        <taxon>Agaricomycotina</taxon>
        <taxon>Agaricomycetes</taxon>
        <taxon>Russulales</taxon>
        <taxon>Russulaceae</taxon>
        <taxon>Lactarius</taxon>
    </lineage>
</organism>
<dbReference type="Proteomes" id="UP001201163">
    <property type="component" value="Unassembled WGS sequence"/>
</dbReference>
<feature type="transmembrane region" description="Helical" evidence="1">
    <location>
        <begin position="59"/>
        <end position="81"/>
    </location>
</feature>
<reference evidence="2" key="1">
    <citation type="submission" date="2022-01" db="EMBL/GenBank/DDBJ databases">
        <title>Comparative genomics reveals a dynamic genome evolution in the ectomycorrhizal milk-cap (Lactarius) mushrooms.</title>
        <authorList>
            <consortium name="DOE Joint Genome Institute"/>
            <person name="Lebreton A."/>
            <person name="Tang N."/>
            <person name="Kuo A."/>
            <person name="LaButti K."/>
            <person name="Drula E."/>
            <person name="Barry K."/>
            <person name="Clum A."/>
            <person name="Lipzen A."/>
            <person name="Mousain D."/>
            <person name="Ng V."/>
            <person name="Wang R."/>
            <person name="Wang X."/>
            <person name="Dai Y."/>
            <person name="Henrissat B."/>
            <person name="Grigoriev I.V."/>
            <person name="Guerin-Laguette A."/>
            <person name="Yu F."/>
            <person name="Martin F.M."/>
        </authorList>
    </citation>
    <scope>NUCLEOTIDE SEQUENCE</scope>
    <source>
        <strain evidence="2">QP</strain>
    </source>
</reference>
<sequence length="183" mass="20471">MMMLLGRYCMIQLEGYTSLVIEAWQLFAHFGNRIPVSVQGPLQTQTLFSSWMRLHLVEMFLSCLFIASAAVCVLCVIGWLFPLLEVSSSPPRGLHLSSRPPYSDAFCSQSEHQESIQELMRVCLLLDKSHRNPSLVASSLSPGPNNETTCPPYSHCVHACRANKAVPHNWKTVQWLPVQDASA</sequence>